<evidence type="ECO:0000256" key="1">
    <source>
        <dbReference type="ARBA" id="ARBA00009673"/>
    </source>
</evidence>
<sequence>MKGLIQRVTYASVSVESEKISEINSGLLLLLGVEKTDTSETAKKLCRKVINYRVFPDDQGRMNCSLLDHGGSLLVVPQFTLAADTRSGTRPGFSAAAPPDHAEALFQEFLVASEQCLGKASVGRGQFGADMKVVLENDGPVTFLLEVGGVLARA</sequence>
<dbReference type="InterPro" id="IPR023509">
    <property type="entry name" value="DTD-like_sf"/>
</dbReference>
<comment type="domain">
    <text evidence="2">A Gly-cisPro motif from one monomer fits into the active site of the other monomer to allow specific chiral rejection of L-amino acids.</text>
</comment>
<comment type="catalytic activity">
    <reaction evidence="2">
        <text>a D-aminoacyl-tRNA + H2O = a tRNA + a D-alpha-amino acid + H(+)</text>
        <dbReference type="Rhea" id="RHEA:13953"/>
        <dbReference type="Rhea" id="RHEA-COMP:10123"/>
        <dbReference type="Rhea" id="RHEA-COMP:10124"/>
        <dbReference type="ChEBI" id="CHEBI:15377"/>
        <dbReference type="ChEBI" id="CHEBI:15378"/>
        <dbReference type="ChEBI" id="CHEBI:59871"/>
        <dbReference type="ChEBI" id="CHEBI:78442"/>
        <dbReference type="ChEBI" id="CHEBI:79333"/>
        <dbReference type="EC" id="3.1.1.96"/>
    </reaction>
</comment>
<comment type="function">
    <text evidence="2">An aminoacyl-tRNA editing enzyme that deacylates mischarged D-aminoacyl-tRNAs. Also deacylates mischarged glycyl-tRNA(Ala), protecting cells against glycine mischarging by AlaRS. Acts via tRNA-based rather than protein-based catalysis; rejects L-amino acids rather than detecting D-amino acids in the active site. By recycling D-aminoacyl-tRNA to D-amino acids and free tRNA molecules, this enzyme counteracts the toxicity associated with the formation of D-aminoacyl-tRNA entities in vivo and helps enforce protein L-homochirality.</text>
</comment>
<comment type="subcellular location">
    <subcellularLocation>
        <location evidence="2">Cytoplasm</location>
    </subcellularLocation>
</comment>
<comment type="subunit">
    <text evidence="2">Homodimer.</text>
</comment>
<protein>
    <recommendedName>
        <fullName evidence="2">D-aminoacyl-tRNA deacylase</fullName>
        <shortName evidence="2">DTD</shortName>
        <ecNumber evidence="2">3.1.1.96</ecNumber>
    </recommendedName>
    <alternativeName>
        <fullName evidence="2">Gly-tRNA(Ala) deacylase</fullName>
        <ecNumber evidence="2">3.1.1.-</ecNumber>
    </alternativeName>
</protein>
<dbReference type="PANTHER" id="PTHR10472">
    <property type="entry name" value="D-TYROSYL-TRNA TYR DEACYLASE"/>
    <property type="match status" value="1"/>
</dbReference>
<dbReference type="PANTHER" id="PTHR10472:SF5">
    <property type="entry name" value="D-AMINOACYL-TRNA DEACYLASE 1"/>
    <property type="match status" value="1"/>
</dbReference>
<keyword evidence="2 3" id="KW-0378">Hydrolase</keyword>
<keyword evidence="2" id="KW-0820">tRNA-binding</keyword>
<keyword evidence="2" id="KW-0694">RNA-binding</keyword>
<keyword evidence="2" id="KW-0963">Cytoplasm</keyword>
<dbReference type="EMBL" id="JASSVS010000013">
    <property type="protein sequence ID" value="MDL0433322.1"/>
    <property type="molecule type" value="Genomic_DNA"/>
</dbReference>
<dbReference type="Pfam" id="PF02580">
    <property type="entry name" value="Tyr_Deacylase"/>
    <property type="match status" value="1"/>
</dbReference>
<dbReference type="InterPro" id="IPR003732">
    <property type="entry name" value="Daa-tRNA_deacyls_DTD"/>
</dbReference>
<dbReference type="RefSeq" id="WP_285393029.1">
    <property type="nucleotide sequence ID" value="NZ_JASSVS010000013.1"/>
</dbReference>
<organism evidence="3 4">
    <name type="scientific">Marinobacter azerbaijanicus</name>
    <dbReference type="NCBI Taxonomy" id="3050455"/>
    <lineage>
        <taxon>Bacteria</taxon>
        <taxon>Pseudomonadati</taxon>
        <taxon>Pseudomonadota</taxon>
        <taxon>Gammaproteobacteria</taxon>
        <taxon>Pseudomonadales</taxon>
        <taxon>Marinobacteraceae</taxon>
        <taxon>Marinobacter</taxon>
    </lineage>
</organism>
<keyword evidence="4" id="KW-1185">Reference proteome</keyword>
<comment type="caution">
    <text evidence="3">The sequence shown here is derived from an EMBL/GenBank/DDBJ whole genome shotgun (WGS) entry which is preliminary data.</text>
</comment>
<proteinExistence type="inferred from homology"/>
<dbReference type="HAMAP" id="MF_00518">
    <property type="entry name" value="Deacylase_Dtd"/>
    <property type="match status" value="1"/>
</dbReference>
<comment type="catalytic activity">
    <reaction evidence="2">
        <text>glycyl-tRNA(Ala) + H2O = tRNA(Ala) + glycine + H(+)</text>
        <dbReference type="Rhea" id="RHEA:53744"/>
        <dbReference type="Rhea" id="RHEA-COMP:9657"/>
        <dbReference type="Rhea" id="RHEA-COMP:13640"/>
        <dbReference type="ChEBI" id="CHEBI:15377"/>
        <dbReference type="ChEBI" id="CHEBI:15378"/>
        <dbReference type="ChEBI" id="CHEBI:57305"/>
        <dbReference type="ChEBI" id="CHEBI:78442"/>
        <dbReference type="ChEBI" id="CHEBI:78522"/>
    </reaction>
</comment>
<comment type="similarity">
    <text evidence="1 2">Belongs to the DTD family.</text>
</comment>
<feature type="short sequence motif" description="Gly-cisPro motif, important for rejection of L-amino acids" evidence="2">
    <location>
        <begin position="139"/>
        <end position="140"/>
    </location>
</feature>
<dbReference type="NCBIfam" id="TIGR00256">
    <property type="entry name" value="D-aminoacyl-tRNA deacylase"/>
    <property type="match status" value="1"/>
</dbReference>
<dbReference type="Proteomes" id="UP001227964">
    <property type="component" value="Unassembled WGS sequence"/>
</dbReference>
<evidence type="ECO:0000256" key="2">
    <source>
        <dbReference type="HAMAP-Rule" id="MF_00518"/>
    </source>
</evidence>
<evidence type="ECO:0000313" key="4">
    <source>
        <dbReference type="Proteomes" id="UP001227964"/>
    </source>
</evidence>
<dbReference type="EC" id="3.1.1.96" evidence="2"/>
<reference evidence="3 4" key="1">
    <citation type="submission" date="2023-06" db="EMBL/GenBank/DDBJ databases">
        <title>Marinobacter azerbaijanicus a moderately halophilic, isolated from Urmia Lake in Azerbaijan region of Iran.</title>
        <authorList>
            <person name="Sanchez-Porro C."/>
            <person name="Aghdam E.M."/>
            <person name="Saheb S.M."/>
            <person name="Tarhriz V."/>
            <person name="Kazemi E."/>
            <person name="Ammozegar M.A."/>
            <person name="Ventosa A."/>
            <person name="Hejazi M.S."/>
        </authorList>
    </citation>
    <scope>NUCLEOTIDE SEQUENCE [LARGE SCALE GENOMIC DNA]</scope>
    <source>
        <strain evidence="3 4">TBZ242</strain>
    </source>
</reference>
<name>A0ABT7IGM6_9GAMM</name>
<dbReference type="GO" id="GO:0051499">
    <property type="term" value="F:D-aminoacyl-tRNA deacylase activity"/>
    <property type="evidence" value="ECO:0007669"/>
    <property type="project" value="UniProtKB-EC"/>
</dbReference>
<dbReference type="SUPFAM" id="SSF69500">
    <property type="entry name" value="DTD-like"/>
    <property type="match status" value="1"/>
</dbReference>
<dbReference type="EC" id="3.1.1.-" evidence="2"/>
<dbReference type="Gene3D" id="3.50.80.10">
    <property type="entry name" value="D-tyrosyl-tRNA(Tyr) deacylase"/>
    <property type="match status" value="1"/>
</dbReference>
<accession>A0ABT7IGM6</accession>
<gene>
    <name evidence="2 3" type="primary">dtd</name>
    <name evidence="3" type="ORF">QPM17_19465</name>
</gene>
<evidence type="ECO:0000313" key="3">
    <source>
        <dbReference type="EMBL" id="MDL0433322.1"/>
    </source>
</evidence>